<dbReference type="Gene3D" id="3.40.50.150">
    <property type="entry name" value="Vaccinia Virus protein VP39"/>
    <property type="match status" value="1"/>
</dbReference>
<keyword evidence="2" id="KW-0808">Transferase</keyword>
<gene>
    <name evidence="2" type="ORF">F4148_16860</name>
</gene>
<keyword evidence="2" id="KW-0489">Methyltransferase</keyword>
<dbReference type="PANTHER" id="PTHR44068">
    <property type="entry name" value="ZGC:194242"/>
    <property type="match status" value="1"/>
</dbReference>
<proteinExistence type="predicted"/>
<dbReference type="PANTHER" id="PTHR44068:SF11">
    <property type="entry name" value="GERANYL DIPHOSPHATE 2-C-METHYLTRANSFERASE"/>
    <property type="match status" value="1"/>
</dbReference>
<accession>A0A6B1GB74</accession>
<protein>
    <submittedName>
        <fullName evidence="2">Methyltransferase domain-containing protein</fullName>
    </submittedName>
</protein>
<dbReference type="AlphaFoldDB" id="A0A6B1GB74"/>
<dbReference type="InterPro" id="IPR025714">
    <property type="entry name" value="Methyltranfer_dom"/>
</dbReference>
<dbReference type="Pfam" id="PF13847">
    <property type="entry name" value="Methyltransf_31"/>
    <property type="match status" value="1"/>
</dbReference>
<evidence type="ECO:0000259" key="1">
    <source>
        <dbReference type="Pfam" id="PF13847"/>
    </source>
</evidence>
<reference evidence="2" key="1">
    <citation type="submission" date="2019-09" db="EMBL/GenBank/DDBJ databases">
        <title>Characterisation of the sponge microbiome using genome-centric metagenomics.</title>
        <authorList>
            <person name="Engelberts J.P."/>
            <person name="Robbins S.J."/>
            <person name="De Goeij J.M."/>
            <person name="Aranda M."/>
            <person name="Bell S.C."/>
            <person name="Webster N.S."/>
        </authorList>
    </citation>
    <scope>NUCLEOTIDE SEQUENCE</scope>
    <source>
        <strain evidence="2">SB0675_bin_29</strain>
    </source>
</reference>
<dbReference type="GO" id="GO:0008168">
    <property type="term" value="F:methyltransferase activity"/>
    <property type="evidence" value="ECO:0007669"/>
    <property type="project" value="UniProtKB-KW"/>
</dbReference>
<dbReference type="SUPFAM" id="SSF53335">
    <property type="entry name" value="S-adenosyl-L-methionine-dependent methyltransferases"/>
    <property type="match status" value="1"/>
</dbReference>
<dbReference type="GO" id="GO:0032259">
    <property type="term" value="P:methylation"/>
    <property type="evidence" value="ECO:0007669"/>
    <property type="project" value="UniProtKB-KW"/>
</dbReference>
<organism evidence="2">
    <name type="scientific">Caldilineaceae bacterium SB0675_bin_29</name>
    <dbReference type="NCBI Taxonomy" id="2605266"/>
    <lineage>
        <taxon>Bacteria</taxon>
        <taxon>Bacillati</taxon>
        <taxon>Chloroflexota</taxon>
        <taxon>Caldilineae</taxon>
        <taxon>Caldilineales</taxon>
        <taxon>Caldilineaceae</taxon>
    </lineage>
</organism>
<name>A0A6B1GB74_9CHLR</name>
<dbReference type="InterPro" id="IPR029063">
    <property type="entry name" value="SAM-dependent_MTases_sf"/>
</dbReference>
<dbReference type="EMBL" id="VYDA01000599">
    <property type="protein sequence ID" value="MYH63344.1"/>
    <property type="molecule type" value="Genomic_DNA"/>
</dbReference>
<feature type="domain" description="Methyltransferase" evidence="1">
    <location>
        <begin position="62"/>
        <end position="171"/>
    </location>
</feature>
<dbReference type="CDD" id="cd02440">
    <property type="entry name" value="AdoMet_MTases"/>
    <property type="match status" value="1"/>
</dbReference>
<sequence>MGLGNLLIRSIGVTVGAQVGTRIAHRVRPRPYPAPLRDLLDHPVRMRYRHPVATLGPFGIGPGDSVLDLGCGTGTFTVEMARQVGSSGRVHAVDIQASMIEAARGRVESADVASRVSFHHCGAYSLPLESDSVDVAIAIASLSEMPQPLFALEEVRRVLKPGGRLAVSEELPHAGYALQRTVRQWLQEVGFRYGGLRGTPFCYSLIYFNDS</sequence>
<comment type="caution">
    <text evidence="2">The sequence shown here is derived from an EMBL/GenBank/DDBJ whole genome shotgun (WGS) entry which is preliminary data.</text>
</comment>
<evidence type="ECO:0000313" key="2">
    <source>
        <dbReference type="EMBL" id="MYH63344.1"/>
    </source>
</evidence>
<dbReference type="InterPro" id="IPR050447">
    <property type="entry name" value="Erg6_SMT_methyltransf"/>
</dbReference>